<dbReference type="GeneID" id="108440455"/>
<dbReference type="GO" id="GO:0046875">
    <property type="term" value="F:ephrin receptor binding"/>
    <property type="evidence" value="ECO:0007669"/>
    <property type="project" value="TreeGrafter"/>
</dbReference>
<dbReference type="GO" id="GO:0048514">
    <property type="term" value="P:blood vessel morphogenesis"/>
    <property type="evidence" value="ECO:0007669"/>
    <property type="project" value="TreeGrafter"/>
</dbReference>
<keyword evidence="5" id="KW-0325">Glycoprotein</keyword>
<feature type="domain" description="Ephrin RBD" evidence="11">
    <location>
        <begin position="24"/>
        <end position="162"/>
    </location>
</feature>
<dbReference type="CTD" id="114402"/>
<dbReference type="Pfam" id="PF00812">
    <property type="entry name" value="Ephrin"/>
    <property type="match status" value="1"/>
</dbReference>
<dbReference type="RefSeq" id="XP_017574814.1">
    <property type="nucleotide sequence ID" value="XM_017719325.2"/>
</dbReference>
<dbReference type="GO" id="GO:0007411">
    <property type="term" value="P:axon guidance"/>
    <property type="evidence" value="ECO:0007669"/>
    <property type="project" value="TreeGrafter"/>
</dbReference>
<evidence type="ECO:0000256" key="2">
    <source>
        <dbReference type="ARBA" id="ARBA00022729"/>
    </source>
</evidence>
<sequence length="329" mass="36595">MEPLWRCLLGLLVIVCRTKLTRSTILDSIYWNTSNTKFVPGRGLVLYPQIGDKMDIVCPRLRPGSSDQTNIEYFRVYLVPKEQLETCRVDKGNMALLNCDKPDQDVKFTFKFQEFSPNLWGLEFLKGKDYHIISTSNSTLEGLENLEGGVCKTKSMKLVLRVGQSPTDPVSTKDHSPKYSDTDNQSTFNKENDIFGKADSTPDTDADGKSGESVGPSGSEMALFAGVASGVVVLILLFVVVLVLLVRRRRHRKHLAQCSGPLPLHTLPKRGSTGANNNGSEPSDIIFPLRASDSMYCPHYEKVSGDYGHPVYIVQEMPPQSPANIYYKV</sequence>
<evidence type="ECO:0000313" key="13">
    <source>
        <dbReference type="Proteomes" id="UP001501920"/>
    </source>
</evidence>
<feature type="region of interest" description="Disordered" evidence="8">
    <location>
        <begin position="163"/>
        <end position="215"/>
    </location>
</feature>
<feature type="signal peptide" evidence="10">
    <location>
        <begin position="1"/>
        <end position="23"/>
    </location>
</feature>
<proteinExistence type="inferred from homology"/>
<dbReference type="InterPro" id="IPR001799">
    <property type="entry name" value="Ephrin_RBD"/>
</dbReference>
<dbReference type="GO" id="GO:0070121">
    <property type="term" value="P:Kupffer's vesicle development"/>
    <property type="evidence" value="ECO:0007669"/>
    <property type="project" value="Ensembl"/>
</dbReference>
<comment type="similarity">
    <text evidence="6 7">Belongs to the ephrin family.</text>
</comment>
<reference evidence="12 13" key="1">
    <citation type="submission" date="2020-10" db="EMBL/GenBank/DDBJ databases">
        <title>Pygocentrus nattereri (red-bellied piranha) genome, fPygNat1, primary haplotype.</title>
        <authorList>
            <person name="Myers G."/>
            <person name="Meyer A."/>
            <person name="Karagic N."/>
            <person name="Pippel M."/>
            <person name="Winkler S."/>
            <person name="Tracey A."/>
            <person name="Wood J."/>
            <person name="Formenti G."/>
            <person name="Howe K."/>
            <person name="Fedrigo O."/>
            <person name="Jarvis E.D."/>
        </authorList>
    </citation>
    <scope>NUCLEOTIDE SEQUENCE [LARGE SCALE GENOMIC DNA]</scope>
</reference>
<organism evidence="12 13">
    <name type="scientific">Pygocentrus nattereri</name>
    <name type="common">Red-bellied piranha</name>
    <dbReference type="NCBI Taxonomy" id="42514"/>
    <lineage>
        <taxon>Eukaryota</taxon>
        <taxon>Metazoa</taxon>
        <taxon>Chordata</taxon>
        <taxon>Craniata</taxon>
        <taxon>Vertebrata</taxon>
        <taxon>Euteleostomi</taxon>
        <taxon>Actinopterygii</taxon>
        <taxon>Neopterygii</taxon>
        <taxon>Teleostei</taxon>
        <taxon>Ostariophysi</taxon>
        <taxon>Characiformes</taxon>
        <taxon>Characoidei</taxon>
        <taxon>Pygocentrus</taxon>
    </lineage>
</organism>
<dbReference type="PANTHER" id="PTHR11304:SF18">
    <property type="entry name" value="EPHRIN-B2"/>
    <property type="match status" value="1"/>
</dbReference>
<comment type="caution">
    <text evidence="6">Lacks conserved residue(s) required for the propagation of feature annotation.</text>
</comment>
<keyword evidence="4 6" id="KW-1015">Disulfide bond</keyword>
<dbReference type="Gene3D" id="2.60.40.420">
    <property type="entry name" value="Cupredoxins - blue copper proteins"/>
    <property type="match status" value="1"/>
</dbReference>
<feature type="transmembrane region" description="Helical" evidence="9">
    <location>
        <begin position="221"/>
        <end position="246"/>
    </location>
</feature>
<feature type="compositionally biased region" description="Basic and acidic residues" evidence="8">
    <location>
        <begin position="171"/>
        <end position="181"/>
    </location>
</feature>
<dbReference type="PRINTS" id="PR01347">
    <property type="entry name" value="EPHRIN"/>
</dbReference>
<feature type="chain" id="PRO_5017328276" description="Ephrin RBD domain-containing protein" evidence="10">
    <location>
        <begin position="24"/>
        <end position="329"/>
    </location>
</feature>
<dbReference type="Ensembl" id="ENSPNAT00000031703.2">
    <property type="protein sequence ID" value="ENSPNAP00000020856.1"/>
    <property type="gene ID" value="ENSPNAG00000027821.2"/>
</dbReference>
<name>A0A3B4DCQ8_PYGNA</name>
<evidence type="ECO:0000256" key="3">
    <source>
        <dbReference type="ARBA" id="ARBA00023136"/>
    </source>
</evidence>
<evidence type="ECO:0000256" key="9">
    <source>
        <dbReference type="SAM" id="Phobius"/>
    </source>
</evidence>
<dbReference type="Proteomes" id="UP001501920">
    <property type="component" value="Chromosome 12"/>
</dbReference>
<keyword evidence="13" id="KW-1185">Reference proteome</keyword>
<accession>A0A3B4DCQ8</accession>
<dbReference type="GeneTree" id="ENSGT00940000155868"/>
<dbReference type="PROSITE" id="PS51551">
    <property type="entry name" value="EPHRIN_RBD_2"/>
    <property type="match status" value="1"/>
</dbReference>
<keyword evidence="3 7" id="KW-0472">Membrane</keyword>
<dbReference type="SUPFAM" id="SSF49503">
    <property type="entry name" value="Cupredoxins"/>
    <property type="match status" value="1"/>
</dbReference>
<evidence type="ECO:0000256" key="1">
    <source>
        <dbReference type="ARBA" id="ARBA00004370"/>
    </source>
</evidence>
<feature type="disulfide bond" evidence="6">
    <location>
        <begin position="87"/>
        <end position="151"/>
    </location>
</feature>
<evidence type="ECO:0000256" key="7">
    <source>
        <dbReference type="RuleBase" id="RU004375"/>
    </source>
</evidence>
<reference evidence="12" key="3">
    <citation type="submission" date="2025-09" db="UniProtKB">
        <authorList>
            <consortium name="Ensembl"/>
        </authorList>
    </citation>
    <scope>IDENTIFICATION</scope>
</reference>
<dbReference type="PANTHER" id="PTHR11304">
    <property type="entry name" value="EPHRIN"/>
    <property type="match status" value="1"/>
</dbReference>
<dbReference type="STRING" id="42514.ENSPNAP00000020856"/>
<evidence type="ECO:0000313" key="12">
    <source>
        <dbReference type="Ensembl" id="ENSPNAP00000020856.1"/>
    </source>
</evidence>
<evidence type="ECO:0000256" key="10">
    <source>
        <dbReference type="SAM" id="SignalP"/>
    </source>
</evidence>
<evidence type="ECO:0000256" key="5">
    <source>
        <dbReference type="ARBA" id="ARBA00023180"/>
    </source>
</evidence>
<dbReference type="AlphaFoldDB" id="A0A3B4DCQ8"/>
<dbReference type="GO" id="GO:0048013">
    <property type="term" value="P:ephrin receptor signaling pathway"/>
    <property type="evidence" value="ECO:0007669"/>
    <property type="project" value="TreeGrafter"/>
</dbReference>
<keyword evidence="2 10" id="KW-0732">Signal</keyword>
<evidence type="ECO:0000256" key="4">
    <source>
        <dbReference type="ARBA" id="ARBA00023157"/>
    </source>
</evidence>
<dbReference type="GO" id="GO:0005886">
    <property type="term" value="C:plasma membrane"/>
    <property type="evidence" value="ECO:0007669"/>
    <property type="project" value="TreeGrafter"/>
</dbReference>
<dbReference type="OrthoDB" id="6250301at2759"/>
<dbReference type="InterPro" id="IPR031328">
    <property type="entry name" value="Ephrin"/>
</dbReference>
<evidence type="ECO:0000256" key="6">
    <source>
        <dbReference type="PROSITE-ProRule" id="PRU00884"/>
    </source>
</evidence>
<dbReference type="InterPro" id="IPR008972">
    <property type="entry name" value="Cupredoxin"/>
</dbReference>
<keyword evidence="9" id="KW-1133">Transmembrane helix</keyword>
<dbReference type="OMA" id="HWSSSNT"/>
<protein>
    <recommendedName>
        <fullName evidence="11">Ephrin RBD domain-containing protein</fullName>
    </recommendedName>
</protein>
<evidence type="ECO:0000259" key="11">
    <source>
        <dbReference type="PROSITE" id="PS51551"/>
    </source>
</evidence>
<evidence type="ECO:0000256" key="8">
    <source>
        <dbReference type="SAM" id="MobiDB-lite"/>
    </source>
</evidence>
<keyword evidence="9" id="KW-0812">Transmembrane</keyword>
<comment type="subcellular location">
    <subcellularLocation>
        <location evidence="1">Membrane</location>
    </subcellularLocation>
</comment>
<reference evidence="12" key="2">
    <citation type="submission" date="2025-08" db="UniProtKB">
        <authorList>
            <consortium name="Ensembl"/>
        </authorList>
    </citation>
    <scope>IDENTIFICATION</scope>
</reference>